<protein>
    <submittedName>
        <fullName evidence="1">Uncharacterized protein</fullName>
    </submittedName>
</protein>
<reference evidence="1" key="1">
    <citation type="submission" date="2018-02" db="EMBL/GenBank/DDBJ databases">
        <title>Rhizophora mucronata_Transcriptome.</title>
        <authorList>
            <person name="Meera S.P."/>
            <person name="Sreeshan A."/>
            <person name="Augustine A."/>
        </authorList>
    </citation>
    <scope>NUCLEOTIDE SEQUENCE</scope>
    <source>
        <tissue evidence="1">Leaf</tissue>
    </source>
</reference>
<accession>A0A2P2QKT4</accession>
<name>A0A2P2QKT4_RHIMU</name>
<organism evidence="1">
    <name type="scientific">Rhizophora mucronata</name>
    <name type="common">Asiatic mangrove</name>
    <dbReference type="NCBI Taxonomy" id="61149"/>
    <lineage>
        <taxon>Eukaryota</taxon>
        <taxon>Viridiplantae</taxon>
        <taxon>Streptophyta</taxon>
        <taxon>Embryophyta</taxon>
        <taxon>Tracheophyta</taxon>
        <taxon>Spermatophyta</taxon>
        <taxon>Magnoliopsida</taxon>
        <taxon>eudicotyledons</taxon>
        <taxon>Gunneridae</taxon>
        <taxon>Pentapetalae</taxon>
        <taxon>rosids</taxon>
        <taxon>fabids</taxon>
        <taxon>Malpighiales</taxon>
        <taxon>Rhizophoraceae</taxon>
        <taxon>Rhizophora</taxon>
    </lineage>
</organism>
<evidence type="ECO:0000313" key="1">
    <source>
        <dbReference type="EMBL" id="MBX67505.1"/>
    </source>
</evidence>
<dbReference type="AlphaFoldDB" id="A0A2P2QKT4"/>
<sequence length="53" mass="6290">MKLNRHLSSILHRLQSRSCIEISQNLEKGEKKGLWTKFLKKIEIELTNPLCQR</sequence>
<dbReference type="EMBL" id="GGEC01087021">
    <property type="protein sequence ID" value="MBX67505.1"/>
    <property type="molecule type" value="Transcribed_RNA"/>
</dbReference>
<proteinExistence type="predicted"/>